<evidence type="ECO:0000256" key="1">
    <source>
        <dbReference type="SAM" id="Phobius"/>
    </source>
</evidence>
<feature type="transmembrane region" description="Helical" evidence="1">
    <location>
        <begin position="68"/>
        <end position="84"/>
    </location>
</feature>
<comment type="caution">
    <text evidence="2">The sequence shown here is derived from an EMBL/GenBank/DDBJ whole genome shotgun (WGS) entry which is preliminary data.</text>
</comment>
<gene>
    <name evidence="2" type="ORF">JHK62_01790</name>
</gene>
<keyword evidence="1" id="KW-0812">Transmembrane</keyword>
<evidence type="ECO:0000313" key="2">
    <source>
        <dbReference type="EMBL" id="MBJ8325411.1"/>
    </source>
</evidence>
<dbReference type="RefSeq" id="WP_199574967.1">
    <property type="nucleotide sequence ID" value="NZ_JAENBO010000001.1"/>
</dbReference>
<feature type="transmembrane region" description="Helical" evidence="1">
    <location>
        <begin position="12"/>
        <end position="33"/>
    </location>
</feature>
<accession>A0ABS0ZIP1</accession>
<proteinExistence type="predicted"/>
<sequence length="121" mass="13681">MLRLIKKFPEQVFLFLFNAGVFTWLKMGSQTILNNLGVDSANLMAKVPDSIRTLTGGSLENLKTLVESSPWIWLVISMGVLIVIRFVKGLIKFLLFTAIILIGLYLLFKNQDFVNLVVSKF</sequence>
<keyword evidence="1" id="KW-0472">Membrane</keyword>
<organism evidence="2 3">
    <name type="scientific">Streptococcus pacificus</name>
    <dbReference type="NCBI Taxonomy" id="2740577"/>
    <lineage>
        <taxon>Bacteria</taxon>
        <taxon>Bacillati</taxon>
        <taxon>Bacillota</taxon>
        <taxon>Bacilli</taxon>
        <taxon>Lactobacillales</taxon>
        <taxon>Streptococcaceae</taxon>
        <taxon>Streptococcus</taxon>
    </lineage>
</organism>
<dbReference type="Proteomes" id="UP000653045">
    <property type="component" value="Unassembled WGS sequence"/>
</dbReference>
<reference evidence="2 3" key="1">
    <citation type="journal article" date="2021" name="Int. J. Syst. Evol. Microbiol.">
        <title>Streptococcus vicugnae sp. nov., isolated from faeces of alpacas (Vicugna pacos) and cattle (Bos taurus), Streptococcus zalophi sp. nov., and Streptococcus pacificus sp. nov., isolated from respiratory tract of California sea lions (Zalophus californianus).</title>
        <authorList>
            <person name="Volokhov D.V."/>
            <person name="Zagorodnyaya T.A."/>
            <person name="Shen Z."/>
            <person name="Blom J."/>
            <person name="Furtak V.A."/>
            <person name="Eisenberg T."/>
            <person name="Fan P."/>
            <person name="Jeong K.C."/>
            <person name="Gao Y."/>
            <person name="Zhang S."/>
            <person name="Amselle M."/>
        </authorList>
    </citation>
    <scope>NUCLEOTIDE SEQUENCE [LARGE SCALE GENOMIC DNA]</scope>
    <source>
        <strain evidence="2 3">CSL7591</strain>
    </source>
</reference>
<protein>
    <submittedName>
        <fullName evidence="2">Uncharacterized protein</fullName>
    </submittedName>
</protein>
<keyword evidence="3" id="KW-1185">Reference proteome</keyword>
<evidence type="ECO:0000313" key="3">
    <source>
        <dbReference type="Proteomes" id="UP000653045"/>
    </source>
</evidence>
<feature type="transmembrane region" description="Helical" evidence="1">
    <location>
        <begin position="91"/>
        <end position="108"/>
    </location>
</feature>
<keyword evidence="1" id="KW-1133">Transmembrane helix</keyword>
<dbReference type="EMBL" id="JAENBO010000001">
    <property type="protein sequence ID" value="MBJ8325411.1"/>
    <property type="molecule type" value="Genomic_DNA"/>
</dbReference>
<name>A0ABS0ZIP1_9STRE</name>